<accession>A0A9X1YJM1</accession>
<evidence type="ECO:0000313" key="2">
    <source>
        <dbReference type="Proteomes" id="UP001139353"/>
    </source>
</evidence>
<organism evidence="1 2">
    <name type="scientific">Scleromatobacter humisilvae</name>
    <dbReference type="NCBI Taxonomy" id="2897159"/>
    <lineage>
        <taxon>Bacteria</taxon>
        <taxon>Pseudomonadati</taxon>
        <taxon>Pseudomonadota</taxon>
        <taxon>Betaproteobacteria</taxon>
        <taxon>Burkholderiales</taxon>
        <taxon>Sphaerotilaceae</taxon>
        <taxon>Scleromatobacter</taxon>
    </lineage>
</organism>
<reference evidence="1" key="1">
    <citation type="submission" date="2021-11" db="EMBL/GenBank/DDBJ databases">
        <title>BS-T2-15 a new species belonging to the Comamonadaceae family isolated from the soil of a French oak forest.</title>
        <authorList>
            <person name="Mieszkin S."/>
            <person name="Alain K."/>
        </authorList>
    </citation>
    <scope>NUCLEOTIDE SEQUENCE</scope>
    <source>
        <strain evidence="1">BS-T2-15</strain>
    </source>
</reference>
<sequence>MHDLRPHRRLAIAALACAGAAGCSMLRHDAKPATVAAPVAAPAARASVAAPPPAPMPAPVAASAASSGLVAVHLDPEAMVGHTWVFPSASPMLYGDNRFVFKRDRVEASNAREHAIGSWAIERDKLCVTLNISTSGSACYYVTGTPPGDLQIRVLPDGDRVPLKIQ</sequence>
<proteinExistence type="predicted"/>
<dbReference type="RefSeq" id="WP_275683405.1">
    <property type="nucleotide sequence ID" value="NZ_JAJLJH010000004.1"/>
</dbReference>
<dbReference type="EMBL" id="JAJLJH010000004">
    <property type="protein sequence ID" value="MCK9687368.1"/>
    <property type="molecule type" value="Genomic_DNA"/>
</dbReference>
<gene>
    <name evidence="1" type="ORF">LPC04_16810</name>
</gene>
<dbReference type="AlphaFoldDB" id="A0A9X1YJM1"/>
<evidence type="ECO:0000313" key="1">
    <source>
        <dbReference type="EMBL" id="MCK9687368.1"/>
    </source>
</evidence>
<comment type="caution">
    <text evidence="1">The sequence shown here is derived from an EMBL/GenBank/DDBJ whole genome shotgun (WGS) entry which is preliminary data.</text>
</comment>
<keyword evidence="2" id="KW-1185">Reference proteome</keyword>
<dbReference type="Proteomes" id="UP001139353">
    <property type="component" value="Unassembled WGS sequence"/>
</dbReference>
<name>A0A9X1YJM1_9BURK</name>
<dbReference type="PROSITE" id="PS51257">
    <property type="entry name" value="PROKAR_LIPOPROTEIN"/>
    <property type="match status" value="1"/>
</dbReference>
<protein>
    <submittedName>
        <fullName evidence="1">Uncharacterized protein</fullName>
    </submittedName>
</protein>